<proteinExistence type="predicted"/>
<accession>A0A9P4Q0L6</accession>
<feature type="coiled-coil region" evidence="1">
    <location>
        <begin position="85"/>
        <end position="112"/>
    </location>
</feature>
<dbReference type="InterPro" id="IPR010093">
    <property type="entry name" value="SinI_DNA-bd"/>
</dbReference>
<evidence type="ECO:0000313" key="5">
    <source>
        <dbReference type="Proteomes" id="UP000799441"/>
    </source>
</evidence>
<reference evidence="4" key="1">
    <citation type="journal article" date="2020" name="Stud. Mycol.">
        <title>101 Dothideomycetes genomes: a test case for predicting lifestyles and emergence of pathogens.</title>
        <authorList>
            <person name="Haridas S."/>
            <person name="Albert R."/>
            <person name="Binder M."/>
            <person name="Bloem J."/>
            <person name="Labutti K."/>
            <person name="Salamov A."/>
            <person name="Andreopoulos B."/>
            <person name="Baker S."/>
            <person name="Barry K."/>
            <person name="Bills G."/>
            <person name="Bluhm B."/>
            <person name="Cannon C."/>
            <person name="Castanera R."/>
            <person name="Culley D."/>
            <person name="Daum C."/>
            <person name="Ezra D."/>
            <person name="Gonzalez J."/>
            <person name="Henrissat B."/>
            <person name="Kuo A."/>
            <person name="Liang C."/>
            <person name="Lipzen A."/>
            <person name="Lutzoni F."/>
            <person name="Magnuson J."/>
            <person name="Mondo S."/>
            <person name="Nolan M."/>
            <person name="Ohm R."/>
            <person name="Pangilinan J."/>
            <person name="Park H.-J."/>
            <person name="Ramirez L."/>
            <person name="Alfaro M."/>
            <person name="Sun H."/>
            <person name="Tritt A."/>
            <person name="Yoshinaga Y."/>
            <person name="Zwiers L.-H."/>
            <person name="Turgeon B."/>
            <person name="Goodwin S."/>
            <person name="Spatafora J."/>
            <person name="Crous P."/>
            <person name="Grigoriev I."/>
        </authorList>
    </citation>
    <scope>NUCLEOTIDE SEQUENCE</scope>
    <source>
        <strain evidence="4">CBS 116435</strain>
    </source>
</reference>
<dbReference type="GO" id="GO:0003677">
    <property type="term" value="F:DNA binding"/>
    <property type="evidence" value="ECO:0007669"/>
    <property type="project" value="InterPro"/>
</dbReference>
<evidence type="ECO:0000313" key="4">
    <source>
        <dbReference type="EMBL" id="KAF2715897.1"/>
    </source>
</evidence>
<feature type="region of interest" description="Disordered" evidence="2">
    <location>
        <begin position="56"/>
        <end position="75"/>
    </location>
</feature>
<dbReference type="Proteomes" id="UP000799441">
    <property type="component" value="Unassembled WGS sequence"/>
</dbReference>
<dbReference type="EMBL" id="MU003931">
    <property type="protein sequence ID" value="KAF2715897.1"/>
    <property type="molecule type" value="Genomic_DNA"/>
</dbReference>
<dbReference type="OrthoDB" id="10559032at2759"/>
<evidence type="ECO:0000259" key="3">
    <source>
        <dbReference type="Pfam" id="PF12728"/>
    </source>
</evidence>
<name>A0A9P4Q0L6_9PEZI</name>
<keyword evidence="5" id="KW-1185">Reference proteome</keyword>
<sequence length="123" mass="13686">METPTLPTLSPNEAAKQSGVSRRSIMRAIEAGELGAHRNNRNQWQIEAASLAQWAPTGPAQMPAHPAPTPDHPAEAETINTDLLINSLRELVEAERRRADAAESDRDAWREMAQRSWWKKLVG</sequence>
<gene>
    <name evidence="4" type="ORF">K431DRAFT_308224</name>
</gene>
<dbReference type="InterPro" id="IPR041657">
    <property type="entry name" value="HTH_17"/>
</dbReference>
<feature type="domain" description="Helix-turn-helix" evidence="3">
    <location>
        <begin position="9"/>
        <end position="55"/>
    </location>
</feature>
<evidence type="ECO:0000256" key="1">
    <source>
        <dbReference type="SAM" id="Coils"/>
    </source>
</evidence>
<organism evidence="4 5">
    <name type="scientific">Polychaeton citri CBS 116435</name>
    <dbReference type="NCBI Taxonomy" id="1314669"/>
    <lineage>
        <taxon>Eukaryota</taxon>
        <taxon>Fungi</taxon>
        <taxon>Dikarya</taxon>
        <taxon>Ascomycota</taxon>
        <taxon>Pezizomycotina</taxon>
        <taxon>Dothideomycetes</taxon>
        <taxon>Dothideomycetidae</taxon>
        <taxon>Capnodiales</taxon>
        <taxon>Capnodiaceae</taxon>
        <taxon>Polychaeton</taxon>
    </lineage>
</organism>
<feature type="region of interest" description="Disordered" evidence="2">
    <location>
        <begin position="1"/>
        <end position="21"/>
    </location>
</feature>
<feature type="compositionally biased region" description="Polar residues" evidence="2">
    <location>
        <begin position="1"/>
        <end position="11"/>
    </location>
</feature>
<dbReference type="NCBIfam" id="TIGR01764">
    <property type="entry name" value="excise"/>
    <property type="match status" value="1"/>
</dbReference>
<comment type="caution">
    <text evidence="4">The sequence shown here is derived from an EMBL/GenBank/DDBJ whole genome shotgun (WGS) entry which is preliminary data.</text>
</comment>
<keyword evidence="1" id="KW-0175">Coiled coil</keyword>
<dbReference type="Pfam" id="PF12728">
    <property type="entry name" value="HTH_17"/>
    <property type="match status" value="1"/>
</dbReference>
<protein>
    <recommendedName>
        <fullName evidence="3">Helix-turn-helix domain-containing protein</fullName>
    </recommendedName>
</protein>
<dbReference type="AlphaFoldDB" id="A0A9P4Q0L6"/>
<evidence type="ECO:0000256" key="2">
    <source>
        <dbReference type="SAM" id="MobiDB-lite"/>
    </source>
</evidence>